<keyword evidence="5 6" id="KW-0472">Membrane</keyword>
<gene>
    <name evidence="8" type="ORF">SDC9_186599</name>
</gene>
<accession>A0A645HUM2</accession>
<feature type="domain" description="CstA N-terminal" evidence="7">
    <location>
        <begin position="51"/>
        <end position="159"/>
    </location>
</feature>
<feature type="transmembrane region" description="Helical" evidence="6">
    <location>
        <begin position="92"/>
        <end position="111"/>
    </location>
</feature>
<evidence type="ECO:0000256" key="1">
    <source>
        <dbReference type="ARBA" id="ARBA00004651"/>
    </source>
</evidence>
<dbReference type="GO" id="GO:0009267">
    <property type="term" value="P:cellular response to starvation"/>
    <property type="evidence" value="ECO:0007669"/>
    <property type="project" value="InterPro"/>
</dbReference>
<dbReference type="PANTHER" id="PTHR30252:SF4">
    <property type="entry name" value="CARBON STARVATION"/>
    <property type="match status" value="1"/>
</dbReference>
<evidence type="ECO:0000256" key="2">
    <source>
        <dbReference type="ARBA" id="ARBA00022475"/>
    </source>
</evidence>
<protein>
    <recommendedName>
        <fullName evidence="7">CstA N-terminal domain-containing protein</fullName>
    </recommendedName>
</protein>
<dbReference type="AlphaFoldDB" id="A0A645HUM2"/>
<feature type="transmembrane region" description="Helical" evidence="6">
    <location>
        <begin position="50"/>
        <end position="71"/>
    </location>
</feature>
<keyword evidence="3 6" id="KW-0812">Transmembrane</keyword>
<keyword evidence="4 6" id="KW-1133">Transmembrane helix</keyword>
<dbReference type="EMBL" id="VSSQ01094673">
    <property type="protein sequence ID" value="MPN39073.1"/>
    <property type="molecule type" value="Genomic_DNA"/>
</dbReference>
<dbReference type="PANTHER" id="PTHR30252">
    <property type="entry name" value="INNER MEMBRANE PEPTIDE TRANSPORTER"/>
    <property type="match status" value="1"/>
</dbReference>
<sequence length="219" mass="23232">MVSEGIIALIWAAAGVAFYKSTGGLQEAIKTFGGQGGVVYDICSTLLGKAGAVIAMIGVIACPISSADTAYRSARLTIADAIKLDQKPIKNRLIITIPLLGIGAALTQVDVTVIWRYFSWSNQTLAMISLWVAAVYLSSKKGKYFIAAIPATFMSAVSCTYILMAPEGFKLSAAISYPVGIIFAIACFAAFMLVGRKREVANEETPQYAKNNNSKAAAQ</sequence>
<feature type="transmembrane region" description="Helical" evidence="6">
    <location>
        <begin position="144"/>
        <end position="163"/>
    </location>
</feature>
<dbReference type="InterPro" id="IPR003706">
    <property type="entry name" value="CstA_N"/>
</dbReference>
<name>A0A645HUM2_9ZZZZ</name>
<dbReference type="Pfam" id="PF02554">
    <property type="entry name" value="CstA"/>
    <property type="match status" value="1"/>
</dbReference>
<evidence type="ECO:0000256" key="6">
    <source>
        <dbReference type="SAM" id="Phobius"/>
    </source>
</evidence>
<feature type="transmembrane region" description="Helical" evidence="6">
    <location>
        <begin position="175"/>
        <end position="194"/>
    </location>
</feature>
<comment type="subcellular location">
    <subcellularLocation>
        <location evidence="1">Cell membrane</location>
        <topology evidence="1">Multi-pass membrane protein</topology>
    </subcellularLocation>
</comment>
<evidence type="ECO:0000256" key="4">
    <source>
        <dbReference type="ARBA" id="ARBA00022989"/>
    </source>
</evidence>
<keyword evidence="2" id="KW-1003">Cell membrane</keyword>
<evidence type="ECO:0000259" key="7">
    <source>
        <dbReference type="Pfam" id="PF02554"/>
    </source>
</evidence>
<evidence type="ECO:0000313" key="8">
    <source>
        <dbReference type="EMBL" id="MPN39073.1"/>
    </source>
</evidence>
<proteinExistence type="predicted"/>
<dbReference type="GO" id="GO:0005886">
    <property type="term" value="C:plasma membrane"/>
    <property type="evidence" value="ECO:0007669"/>
    <property type="project" value="UniProtKB-SubCell"/>
</dbReference>
<reference evidence="8" key="1">
    <citation type="submission" date="2019-08" db="EMBL/GenBank/DDBJ databases">
        <authorList>
            <person name="Kucharzyk K."/>
            <person name="Murdoch R.W."/>
            <person name="Higgins S."/>
            <person name="Loffler F."/>
        </authorList>
    </citation>
    <scope>NUCLEOTIDE SEQUENCE</scope>
</reference>
<comment type="caution">
    <text evidence="8">The sequence shown here is derived from an EMBL/GenBank/DDBJ whole genome shotgun (WGS) entry which is preliminary data.</text>
</comment>
<feature type="transmembrane region" description="Helical" evidence="6">
    <location>
        <begin position="117"/>
        <end position="137"/>
    </location>
</feature>
<evidence type="ECO:0000256" key="3">
    <source>
        <dbReference type="ARBA" id="ARBA00022692"/>
    </source>
</evidence>
<dbReference type="InterPro" id="IPR051605">
    <property type="entry name" value="CstA"/>
</dbReference>
<organism evidence="8">
    <name type="scientific">bioreactor metagenome</name>
    <dbReference type="NCBI Taxonomy" id="1076179"/>
    <lineage>
        <taxon>unclassified sequences</taxon>
        <taxon>metagenomes</taxon>
        <taxon>ecological metagenomes</taxon>
    </lineage>
</organism>
<evidence type="ECO:0000256" key="5">
    <source>
        <dbReference type="ARBA" id="ARBA00023136"/>
    </source>
</evidence>